<gene>
    <name evidence="3" type="ORF">EX30DRAFT_314191</name>
</gene>
<feature type="coiled-coil region" evidence="1">
    <location>
        <begin position="703"/>
        <end position="730"/>
    </location>
</feature>
<dbReference type="STRING" id="341454.A0A4V3SJT1"/>
<protein>
    <recommendedName>
        <fullName evidence="5">DNA polymerase epsilon subunit C</fullName>
    </recommendedName>
</protein>
<name>A0A4V3SJT1_9PEZI</name>
<dbReference type="AlphaFoldDB" id="A0A4V3SJT1"/>
<evidence type="ECO:0000313" key="4">
    <source>
        <dbReference type="Proteomes" id="UP000298138"/>
    </source>
</evidence>
<dbReference type="InParanoid" id="A0A4V3SJT1"/>
<dbReference type="PANTHER" id="PTHR21705">
    <property type="entry name" value="RAI16 PROTEIN-RELATED"/>
    <property type="match status" value="1"/>
</dbReference>
<reference evidence="3 4" key="1">
    <citation type="submission" date="2019-04" db="EMBL/GenBank/DDBJ databases">
        <title>Comparative genomics and transcriptomics to analyze fruiting body development in filamentous ascomycetes.</title>
        <authorList>
            <consortium name="DOE Joint Genome Institute"/>
            <person name="Lutkenhaus R."/>
            <person name="Traeger S."/>
            <person name="Breuer J."/>
            <person name="Kuo A."/>
            <person name="Lipzen A."/>
            <person name="Pangilinan J."/>
            <person name="Dilworth D."/>
            <person name="Sandor L."/>
            <person name="Poggeler S."/>
            <person name="Barry K."/>
            <person name="Grigoriev I.V."/>
            <person name="Nowrousian M."/>
        </authorList>
    </citation>
    <scope>NUCLEOTIDE SEQUENCE [LARGE SCALE GENOMIC DNA]</scope>
    <source>
        <strain evidence="3 4">CBS 389.68</strain>
    </source>
</reference>
<dbReference type="Proteomes" id="UP000298138">
    <property type="component" value="Unassembled WGS sequence"/>
</dbReference>
<dbReference type="PANTHER" id="PTHR21705:SF11">
    <property type="entry name" value="FHIP FAMILY PROTEIN CG3558"/>
    <property type="match status" value="1"/>
</dbReference>
<evidence type="ECO:0000313" key="3">
    <source>
        <dbReference type="EMBL" id="TGZ85225.1"/>
    </source>
</evidence>
<dbReference type="OrthoDB" id="5350595at2759"/>
<keyword evidence="1" id="KW-0175">Coiled coil</keyword>
<dbReference type="Pfam" id="PF10257">
    <property type="entry name" value="RAI16-like"/>
    <property type="match status" value="1"/>
</dbReference>
<evidence type="ECO:0008006" key="5">
    <source>
        <dbReference type="Google" id="ProtNLM"/>
    </source>
</evidence>
<feature type="compositionally biased region" description="Acidic residues" evidence="2">
    <location>
        <begin position="825"/>
        <end position="843"/>
    </location>
</feature>
<feature type="compositionally biased region" description="Polar residues" evidence="2">
    <location>
        <begin position="778"/>
        <end position="788"/>
    </location>
</feature>
<feature type="region of interest" description="Disordered" evidence="2">
    <location>
        <begin position="625"/>
        <end position="645"/>
    </location>
</feature>
<dbReference type="EMBL" id="ML220112">
    <property type="protein sequence ID" value="TGZ85225.1"/>
    <property type="molecule type" value="Genomic_DNA"/>
</dbReference>
<sequence>MELWNRLIGGTGSSTGGHPQKLATPLTPEERLHKFKSNWQSLLHSWRNARENDPSSHDLLRSRIKRINDMLVEEEKKVANNRRLCMNFCYENQVFIAVSKIGQNGSLGEVRETISLFSIFIDNEDEDFVGFESFAQSLIAFLETTNRMKLQEVETEFVELLFGIAAKIRMNPNNLRVWFTKDDSEDTPEELPSGEASQRFAGLTNKEQFPLFYLLIEYVHQEGRVGDFARTGLLYIVEATSSSKDLEQWLVQSDLSTLMASGLGALYSQLSRKLVMTYPTEEPPTILTVSDFSAKPPSFDAVSSSSPEFQTHLETFLSYLVFWQDVLEHCHSDEVKQTLLAHFQVLFLQQLLYPSLLESSDIDGGSSVAVLTYVRVMLDTLDHADMIHLILSYLMNLPEKPLQVLSPSLKAKRRQSIDMLSRAASLEDNPTPAIYSLADLILTTLGSKSPQTASSTLRLISTVLRKHYPYAMSTLLKTTPLSNTAPARTIGAYNTEIDLFFSLVTDIAVENSAALTYEGHLRDILTLLESHPCSARLLGLKPSASAPAPALSVNDPMSRMHIHTIAPHDPLLQGLLDILSSFFSNPVETNLVLTAAIIDLGACAWMRPEGWLYFDPNSYIFSSSENPHDAADSSGDSTSDDDDDLSDMEDELAEILAGTITTNVDSREDIFAIKSRHRQSALRRSRLRPDLEASPPPPIVSILRALTQQVQDFRREIADFDERLSEHRNNFEVTDSLSEALNSPPPSFPPGSSSAGTAPRKIDPFNALSLVTRPMSRGPSSTGASTTMGAPVRRPRAVTTGRDEVMLAPPPVKTPRKGIHLPPPPEDDEDEDERKDEGGDEEERAYREQARADRKKLEREQEGRKVTLRHVLTNVMILQEFILELAALTQARASLYGDVKYA</sequence>
<accession>A0A4V3SJT1</accession>
<keyword evidence="4" id="KW-1185">Reference proteome</keyword>
<feature type="compositionally biased region" description="Basic and acidic residues" evidence="2">
    <location>
        <begin position="844"/>
        <end position="861"/>
    </location>
</feature>
<dbReference type="InterPro" id="IPR019384">
    <property type="entry name" value="FHIP"/>
</dbReference>
<proteinExistence type="predicted"/>
<evidence type="ECO:0000256" key="1">
    <source>
        <dbReference type="SAM" id="Coils"/>
    </source>
</evidence>
<feature type="region of interest" description="Disordered" evidence="2">
    <location>
        <begin position="1"/>
        <end position="24"/>
    </location>
</feature>
<organism evidence="3 4">
    <name type="scientific">Ascodesmis nigricans</name>
    <dbReference type="NCBI Taxonomy" id="341454"/>
    <lineage>
        <taxon>Eukaryota</taxon>
        <taxon>Fungi</taxon>
        <taxon>Dikarya</taxon>
        <taxon>Ascomycota</taxon>
        <taxon>Pezizomycotina</taxon>
        <taxon>Pezizomycetes</taxon>
        <taxon>Pezizales</taxon>
        <taxon>Ascodesmidaceae</taxon>
        <taxon>Ascodesmis</taxon>
    </lineage>
</organism>
<feature type="region of interest" description="Disordered" evidence="2">
    <location>
        <begin position="735"/>
        <end position="861"/>
    </location>
</feature>
<evidence type="ECO:0000256" key="2">
    <source>
        <dbReference type="SAM" id="MobiDB-lite"/>
    </source>
</evidence>